<dbReference type="InterPro" id="IPR004722">
    <property type="entry name" value="DHOase"/>
</dbReference>
<comment type="catalytic activity">
    <reaction evidence="7">
        <text>(S)-dihydroorotate + H2O = N-carbamoyl-L-aspartate + H(+)</text>
        <dbReference type="Rhea" id="RHEA:24296"/>
        <dbReference type="ChEBI" id="CHEBI:15377"/>
        <dbReference type="ChEBI" id="CHEBI:15378"/>
        <dbReference type="ChEBI" id="CHEBI:30864"/>
        <dbReference type="ChEBI" id="CHEBI:32814"/>
        <dbReference type="EC" id="3.5.2.3"/>
    </reaction>
</comment>
<keyword evidence="4 7" id="KW-0378">Hydrolase</keyword>
<dbReference type="UniPathway" id="UPA00070">
    <property type="reaction ID" value="UER00117"/>
</dbReference>
<keyword evidence="11" id="KW-1185">Reference proteome</keyword>
<accession>A0A8A7K9D4</accession>
<dbReference type="Gene3D" id="3.20.20.140">
    <property type="entry name" value="Metal-dependent hydrolases"/>
    <property type="match status" value="1"/>
</dbReference>
<dbReference type="InterPro" id="IPR013108">
    <property type="entry name" value="Amidohydro_3"/>
</dbReference>
<protein>
    <recommendedName>
        <fullName evidence="7">Dihydroorotase</fullName>
        <shortName evidence="7">DHOase</shortName>
        <ecNumber evidence="7">3.5.2.3</ecNumber>
    </recommendedName>
</protein>
<feature type="binding site" evidence="7">
    <location>
        <position position="151"/>
    </location>
    <ligand>
        <name>Zn(2+)</name>
        <dbReference type="ChEBI" id="CHEBI:29105"/>
        <label>2</label>
    </ligand>
</feature>
<dbReference type="InterPro" id="IPR002195">
    <property type="entry name" value="Dihydroorotase_CS"/>
</dbReference>
<evidence type="ECO:0000259" key="9">
    <source>
        <dbReference type="Pfam" id="PF12890"/>
    </source>
</evidence>
<feature type="binding site" evidence="7">
    <location>
        <position position="231"/>
    </location>
    <ligand>
        <name>Zn(2+)</name>
        <dbReference type="ChEBI" id="CHEBI:29105"/>
        <label>2</label>
    </ligand>
</feature>
<feature type="domain" description="Amidohydrolase 3" evidence="8">
    <location>
        <begin position="338"/>
        <end position="421"/>
    </location>
</feature>
<feature type="binding site" evidence="7">
    <location>
        <position position="308"/>
    </location>
    <ligand>
        <name>substrate</name>
    </ligand>
</feature>
<comment type="pathway">
    <text evidence="7">Pyrimidine metabolism; UMP biosynthesis via de novo pathway; (S)-dihydroorotate from bicarbonate: step 3/3.</text>
</comment>
<evidence type="ECO:0000256" key="5">
    <source>
        <dbReference type="ARBA" id="ARBA00022833"/>
    </source>
</evidence>
<feature type="binding site" evidence="7">
    <location>
        <position position="304"/>
    </location>
    <ligand>
        <name>Zn(2+)</name>
        <dbReference type="ChEBI" id="CHEBI:29105"/>
        <label>1</label>
    </ligand>
</feature>
<dbReference type="SUPFAM" id="SSF51556">
    <property type="entry name" value="Metallo-dependent hydrolases"/>
    <property type="match status" value="1"/>
</dbReference>
<dbReference type="NCBIfam" id="TIGR00857">
    <property type="entry name" value="pyrC_multi"/>
    <property type="match status" value="1"/>
</dbReference>
<dbReference type="AlphaFoldDB" id="A0A8A7K9D4"/>
<dbReference type="GO" id="GO:0008270">
    <property type="term" value="F:zinc ion binding"/>
    <property type="evidence" value="ECO:0007669"/>
    <property type="project" value="UniProtKB-UniRule"/>
</dbReference>
<dbReference type="GO" id="GO:0044205">
    <property type="term" value="P:'de novo' UMP biosynthetic process"/>
    <property type="evidence" value="ECO:0007669"/>
    <property type="project" value="UniProtKB-UniRule"/>
</dbReference>
<feature type="active site" evidence="7">
    <location>
        <position position="304"/>
    </location>
</feature>
<organism evidence="10 11">
    <name type="scientific">Iocasia fonsfrigidae</name>
    <dbReference type="NCBI Taxonomy" id="2682810"/>
    <lineage>
        <taxon>Bacteria</taxon>
        <taxon>Bacillati</taxon>
        <taxon>Bacillota</taxon>
        <taxon>Clostridia</taxon>
        <taxon>Halanaerobiales</taxon>
        <taxon>Halanaerobiaceae</taxon>
        <taxon>Iocasia</taxon>
    </lineage>
</organism>
<comment type="function">
    <text evidence="1 7">Catalyzes the reversible cyclization of carbamoyl aspartate to dihydroorotate.</text>
</comment>
<evidence type="ECO:0000256" key="2">
    <source>
        <dbReference type="ARBA" id="ARBA00010286"/>
    </source>
</evidence>
<feature type="binding site" evidence="7">
    <location>
        <begin position="62"/>
        <end position="64"/>
    </location>
    <ligand>
        <name>substrate</name>
    </ligand>
</feature>
<dbReference type="PROSITE" id="PS00483">
    <property type="entry name" value="DIHYDROOROTASE_2"/>
    <property type="match status" value="1"/>
</dbReference>
<evidence type="ECO:0000259" key="8">
    <source>
        <dbReference type="Pfam" id="PF07969"/>
    </source>
</evidence>
<proteinExistence type="inferred from homology"/>
<feature type="binding site" evidence="7">
    <location>
        <position position="151"/>
    </location>
    <ligand>
        <name>Zn(2+)</name>
        <dbReference type="ChEBI" id="CHEBI:29105"/>
        <label>1</label>
    </ligand>
</feature>
<feature type="binding site" evidence="7">
    <location>
        <position position="277"/>
    </location>
    <ligand>
        <name>substrate</name>
    </ligand>
</feature>
<dbReference type="EC" id="3.5.2.3" evidence="7"/>
<dbReference type="GO" id="GO:0004038">
    <property type="term" value="F:allantoinase activity"/>
    <property type="evidence" value="ECO:0007669"/>
    <property type="project" value="TreeGrafter"/>
</dbReference>
<dbReference type="Gene3D" id="2.30.40.10">
    <property type="entry name" value="Urease, subunit C, domain 1"/>
    <property type="match status" value="1"/>
</dbReference>
<dbReference type="InterPro" id="IPR050138">
    <property type="entry name" value="DHOase/Allantoinase_Hydrolase"/>
</dbReference>
<evidence type="ECO:0000256" key="7">
    <source>
        <dbReference type="HAMAP-Rule" id="MF_00220"/>
    </source>
</evidence>
<feature type="binding site" evidence="7">
    <location>
        <position position="62"/>
    </location>
    <ligand>
        <name>Zn(2+)</name>
        <dbReference type="ChEBI" id="CHEBI:29105"/>
        <label>1</label>
    </ligand>
</feature>
<dbReference type="SUPFAM" id="SSF51338">
    <property type="entry name" value="Composite domain of metallo-dependent hydrolases"/>
    <property type="match status" value="1"/>
</dbReference>
<sequence>MKKLFKNAFIIDPSNDLAGKYDLLLDADKIVAIKKEINQEGCMIIDLKGKILLPGLIDMHTHLREPGFEEKETIKTGCEAAAAGGFTTIACMPNTNPVADNQATIEYIKARAKEAVVNVIPIGSITKGSSGKELAEIGFLSEAGVKAISDDGNPVMNSEIMRRAMEYASSFSLPVISHCEDKNLAGDGVMHEGYYSTILGLKGIPAAAEEVMIARDIILAEMTGAHLHIAHLSTARGVELLRDAKKRGLKITAEVTPHHLLLTDQKVKGYNPDTKVNPPLRSDRDRKALCKGLKDGIINVIATDHAPHTYEDKLGEYDLASFGISGLETALSLLYDNFIDKNVFTWEELLDFMAYGPAEILGIKHGGLKKGSTADITVFDPDISWKVSKEKMKSRGKNTPFANNVLQGRVVLTVVKGNIVYNNMNGEARILYDN</sequence>
<dbReference type="Pfam" id="PF12890">
    <property type="entry name" value="DHOase"/>
    <property type="match status" value="1"/>
</dbReference>
<dbReference type="InterPro" id="IPR032466">
    <property type="entry name" value="Metal_Hydrolase"/>
</dbReference>
<dbReference type="HAMAP" id="MF_00220_B">
    <property type="entry name" value="PyrC_classI_B"/>
    <property type="match status" value="1"/>
</dbReference>
<evidence type="ECO:0000256" key="1">
    <source>
        <dbReference type="ARBA" id="ARBA00002368"/>
    </source>
</evidence>
<dbReference type="Proteomes" id="UP000665020">
    <property type="component" value="Chromosome"/>
</dbReference>
<gene>
    <name evidence="7" type="primary">pyrC</name>
    <name evidence="10" type="ORF">GM661_10465</name>
</gene>
<dbReference type="EMBL" id="CP046640">
    <property type="protein sequence ID" value="QTL98366.1"/>
    <property type="molecule type" value="Genomic_DNA"/>
</dbReference>
<reference evidence="10" key="1">
    <citation type="submission" date="2019-12" db="EMBL/GenBank/DDBJ databases">
        <authorList>
            <person name="zhang j."/>
            <person name="sun C.M."/>
        </authorList>
    </citation>
    <scope>NUCLEOTIDE SEQUENCE</scope>
    <source>
        <strain evidence="10">NS-1</strain>
    </source>
</reference>
<keyword evidence="5 7" id="KW-0862">Zinc</keyword>
<dbReference type="GO" id="GO:0004151">
    <property type="term" value="F:dihydroorotase activity"/>
    <property type="evidence" value="ECO:0007669"/>
    <property type="project" value="UniProtKB-UniRule"/>
</dbReference>
<comment type="similarity">
    <text evidence="2 7">Belongs to the metallo-dependent hydrolases superfamily. DHOase family. Class I DHOase subfamily.</text>
</comment>
<dbReference type="GO" id="GO:0005737">
    <property type="term" value="C:cytoplasm"/>
    <property type="evidence" value="ECO:0007669"/>
    <property type="project" value="TreeGrafter"/>
</dbReference>
<dbReference type="PANTHER" id="PTHR43668">
    <property type="entry name" value="ALLANTOINASE"/>
    <property type="match status" value="1"/>
</dbReference>
<evidence type="ECO:0000313" key="11">
    <source>
        <dbReference type="Proteomes" id="UP000665020"/>
    </source>
</evidence>
<dbReference type="GO" id="GO:0006145">
    <property type="term" value="P:purine nucleobase catabolic process"/>
    <property type="evidence" value="ECO:0007669"/>
    <property type="project" value="TreeGrafter"/>
</dbReference>
<dbReference type="RefSeq" id="WP_230866801.1">
    <property type="nucleotide sequence ID" value="NZ_CP046640.1"/>
</dbReference>
<keyword evidence="3 7" id="KW-0479">Metal-binding</keyword>
<comment type="cofactor">
    <cofactor evidence="7">
        <name>Zn(2+)</name>
        <dbReference type="ChEBI" id="CHEBI:29105"/>
    </cofactor>
    <text evidence="7">Binds 2 Zn(2+) ions per subunit.</text>
</comment>
<name>A0A8A7K9D4_9FIRM</name>
<evidence type="ECO:0000256" key="4">
    <source>
        <dbReference type="ARBA" id="ARBA00022801"/>
    </source>
</evidence>
<feature type="domain" description="Dihydroorotase catalytic" evidence="9">
    <location>
        <begin position="49"/>
        <end position="234"/>
    </location>
</feature>
<keyword evidence="6 7" id="KW-0665">Pyrimidine biosynthesis</keyword>
<feature type="binding site" evidence="7">
    <location>
        <position position="60"/>
    </location>
    <ligand>
        <name>Zn(2+)</name>
        <dbReference type="ChEBI" id="CHEBI:29105"/>
        <label>1</label>
    </ligand>
</feature>
<dbReference type="CDD" id="cd01317">
    <property type="entry name" value="DHOase_IIa"/>
    <property type="match status" value="1"/>
</dbReference>
<feature type="binding site" evidence="7">
    <location>
        <position position="178"/>
    </location>
    <ligand>
        <name>Zn(2+)</name>
        <dbReference type="ChEBI" id="CHEBI:29105"/>
        <label>2</label>
    </ligand>
</feature>
<feature type="binding site" evidence="7">
    <location>
        <position position="94"/>
    </location>
    <ligand>
        <name>substrate</name>
    </ligand>
</feature>
<feature type="binding site" evidence="7">
    <location>
        <begin position="322"/>
        <end position="323"/>
    </location>
    <ligand>
        <name>substrate</name>
    </ligand>
</feature>
<evidence type="ECO:0000256" key="6">
    <source>
        <dbReference type="ARBA" id="ARBA00022975"/>
    </source>
</evidence>
<dbReference type="InterPro" id="IPR011059">
    <property type="entry name" value="Metal-dep_hydrolase_composite"/>
</dbReference>
<evidence type="ECO:0000313" key="10">
    <source>
        <dbReference type="EMBL" id="QTL98366.1"/>
    </source>
</evidence>
<dbReference type="Pfam" id="PF07969">
    <property type="entry name" value="Amidohydro_3"/>
    <property type="match status" value="1"/>
</dbReference>
<evidence type="ECO:0000256" key="3">
    <source>
        <dbReference type="ARBA" id="ARBA00022723"/>
    </source>
</evidence>
<dbReference type="PANTHER" id="PTHR43668:SF2">
    <property type="entry name" value="ALLANTOINASE"/>
    <property type="match status" value="1"/>
</dbReference>
<dbReference type="InterPro" id="IPR024403">
    <property type="entry name" value="DHOase_cat"/>
</dbReference>
<dbReference type="KEGG" id="ifn:GM661_10465"/>